<dbReference type="Proteomes" id="UP000551501">
    <property type="component" value="Unassembled WGS sequence"/>
</dbReference>
<feature type="domain" description="Type VII secretion system protein EccE" evidence="1">
    <location>
        <begin position="108"/>
        <end position="180"/>
    </location>
</feature>
<keyword evidence="3" id="KW-1185">Reference proteome</keyword>
<gene>
    <name evidence="2" type="ORF">BKA16_003823</name>
</gene>
<dbReference type="EMBL" id="JACIFP010000001">
    <property type="protein sequence ID" value="MBB4137271.1"/>
    <property type="molecule type" value="Genomic_DNA"/>
</dbReference>
<name>A0A840F073_9ACTN</name>
<accession>A0A840F073</accession>
<reference evidence="2 3" key="1">
    <citation type="submission" date="2020-08" db="EMBL/GenBank/DDBJ databases">
        <title>Sequencing the genomes of 1000 actinobacteria strains.</title>
        <authorList>
            <person name="Klenk H.-P."/>
        </authorList>
    </citation>
    <scope>NUCLEOTIDE SEQUENCE [LARGE SCALE GENOMIC DNA]</scope>
    <source>
        <strain evidence="2 3">DSM 45298</strain>
    </source>
</reference>
<organism evidence="2 3">
    <name type="scientific">Gordonia humi</name>
    <dbReference type="NCBI Taxonomy" id="686429"/>
    <lineage>
        <taxon>Bacteria</taxon>
        <taxon>Bacillati</taxon>
        <taxon>Actinomycetota</taxon>
        <taxon>Actinomycetes</taxon>
        <taxon>Mycobacteriales</taxon>
        <taxon>Gordoniaceae</taxon>
        <taxon>Gordonia</taxon>
    </lineage>
</organism>
<sequence length="351" mass="37034">MRVHFRGTRTGCAAEPFDVPDGGGFVGMRRDRTGLTVVLSAAPPPPCPVVLPDGPRTRLPLTELARCFDYDDARPTRIDIVTRTLVTWGDSRAARAYRTLLGPLAPASHRSTALVVHVDPDRCPDAVAIRGGGSVGALRTALWCVRRVIAAAAPHTRLRPLTAAELSADAAWTLHDDSVTATITATGIDGTSPPIGGDGQVIGAADHGSPVCLRIAGPRVERVDVAADPRVVRQTVVRLAAVGVRGHVLTDRPGEWSPLVRAVADPLLLGMGSTVPPTAQVLICDDAEPVARAQPGLTVLQIHRRDRTEPTGDFLLRQDVGDASLLHLVPPCGPPTTVRTVTTAAERELTG</sequence>
<evidence type="ECO:0000313" key="3">
    <source>
        <dbReference type="Proteomes" id="UP000551501"/>
    </source>
</evidence>
<comment type="caution">
    <text evidence="2">The sequence shown here is derived from an EMBL/GenBank/DDBJ whole genome shotgun (WGS) entry which is preliminary data.</text>
</comment>
<dbReference type="Pfam" id="PF11203">
    <property type="entry name" value="EccE"/>
    <property type="match status" value="1"/>
</dbReference>
<evidence type="ECO:0000313" key="2">
    <source>
        <dbReference type="EMBL" id="MBB4137271.1"/>
    </source>
</evidence>
<dbReference type="InterPro" id="IPR050051">
    <property type="entry name" value="EccE_dom"/>
</dbReference>
<proteinExistence type="predicted"/>
<protein>
    <submittedName>
        <fullName evidence="2">Type VII secretion protein EccE</fullName>
    </submittedName>
</protein>
<dbReference type="RefSeq" id="WP_183372149.1">
    <property type="nucleotide sequence ID" value="NZ_BAABHL010000126.1"/>
</dbReference>
<dbReference type="AlphaFoldDB" id="A0A840F073"/>
<evidence type="ECO:0000259" key="1">
    <source>
        <dbReference type="Pfam" id="PF11203"/>
    </source>
</evidence>